<dbReference type="STRING" id="299467.A0A443SUK0"/>
<keyword evidence="4 5" id="KW-0862">Zinc</keyword>
<dbReference type="SUPFAM" id="SSF90229">
    <property type="entry name" value="CCCH zinc finger"/>
    <property type="match status" value="2"/>
</dbReference>
<dbReference type="InterPro" id="IPR036855">
    <property type="entry name" value="Znf_CCCH_sf"/>
</dbReference>
<evidence type="ECO:0000313" key="8">
    <source>
        <dbReference type="Proteomes" id="UP000288716"/>
    </source>
</evidence>
<keyword evidence="8" id="KW-1185">Reference proteome</keyword>
<evidence type="ECO:0000256" key="4">
    <source>
        <dbReference type="ARBA" id="ARBA00022833"/>
    </source>
</evidence>
<dbReference type="EMBL" id="NCKV01000236">
    <property type="protein sequence ID" value="RWS31211.1"/>
    <property type="molecule type" value="Genomic_DNA"/>
</dbReference>
<dbReference type="Proteomes" id="UP000288716">
    <property type="component" value="Unassembled WGS sequence"/>
</dbReference>
<accession>A0A443SUK0</accession>
<dbReference type="SMART" id="SM00356">
    <property type="entry name" value="ZnF_C3H1"/>
    <property type="match status" value="2"/>
</dbReference>
<feature type="domain" description="C3H1-type" evidence="6">
    <location>
        <begin position="66"/>
        <end position="94"/>
    </location>
</feature>
<evidence type="ECO:0000256" key="1">
    <source>
        <dbReference type="ARBA" id="ARBA00022723"/>
    </source>
</evidence>
<dbReference type="PROSITE" id="PS50103">
    <property type="entry name" value="ZF_C3H1"/>
    <property type="match status" value="2"/>
</dbReference>
<dbReference type="FunFam" id="4.10.1000.10:FF:000001">
    <property type="entry name" value="zinc finger CCCH domain-containing protein 15-like"/>
    <property type="match status" value="1"/>
</dbReference>
<dbReference type="OrthoDB" id="410307at2759"/>
<feature type="zinc finger region" description="C3H1-type" evidence="5">
    <location>
        <begin position="104"/>
        <end position="132"/>
    </location>
</feature>
<dbReference type="InterPro" id="IPR000571">
    <property type="entry name" value="Znf_CCCH"/>
</dbReference>
<dbReference type="Pfam" id="PF00642">
    <property type="entry name" value="zf-CCCH"/>
    <property type="match status" value="2"/>
</dbReference>
<keyword evidence="3 5" id="KW-0863">Zinc-finger</keyword>
<evidence type="ECO:0000256" key="2">
    <source>
        <dbReference type="ARBA" id="ARBA00022737"/>
    </source>
</evidence>
<keyword evidence="2" id="KW-0677">Repeat</keyword>
<reference evidence="7 8" key="1">
    <citation type="journal article" date="2018" name="Gigascience">
        <title>Genomes of trombidid mites reveal novel predicted allergens and laterally-transferred genes associated with secondary metabolism.</title>
        <authorList>
            <person name="Dong X."/>
            <person name="Chaisiri K."/>
            <person name="Xia D."/>
            <person name="Armstrong S.D."/>
            <person name="Fang Y."/>
            <person name="Donnelly M.J."/>
            <person name="Kadowaki T."/>
            <person name="McGarry J.W."/>
            <person name="Darby A.C."/>
            <person name="Makepeace B.L."/>
        </authorList>
    </citation>
    <scope>NUCLEOTIDE SEQUENCE [LARGE SCALE GENOMIC DNA]</scope>
    <source>
        <strain evidence="7">UoL-UT</strain>
    </source>
</reference>
<gene>
    <name evidence="7" type="ORF">B4U80_06057</name>
</gene>
<feature type="domain" description="C3H1-type" evidence="6">
    <location>
        <begin position="104"/>
        <end position="132"/>
    </location>
</feature>
<keyword evidence="1 5" id="KW-0479">Metal-binding</keyword>
<protein>
    <submittedName>
        <fullName evidence="7">Zinc finger protein 36: C3H1 type-like 1</fullName>
    </submittedName>
</protein>
<proteinExistence type="predicted"/>
<comment type="caution">
    <text evidence="7">The sequence shown here is derived from an EMBL/GenBank/DDBJ whole genome shotgun (WGS) entry which is preliminary data.</text>
</comment>
<dbReference type="FunFam" id="4.10.1000.10:FF:000002">
    <property type="entry name" value="Zinc finger protein 36, C3H1 type-like 1"/>
    <property type="match status" value="1"/>
</dbReference>
<dbReference type="GO" id="GO:0008270">
    <property type="term" value="F:zinc ion binding"/>
    <property type="evidence" value="ECO:0007669"/>
    <property type="project" value="UniProtKB-KW"/>
</dbReference>
<dbReference type="VEuPathDB" id="VectorBase:LDEU000829"/>
<dbReference type="GO" id="GO:0003729">
    <property type="term" value="F:mRNA binding"/>
    <property type="evidence" value="ECO:0007669"/>
    <property type="project" value="InterPro"/>
</dbReference>
<evidence type="ECO:0000256" key="3">
    <source>
        <dbReference type="ARBA" id="ARBA00022771"/>
    </source>
</evidence>
<feature type="zinc finger region" description="C3H1-type" evidence="5">
    <location>
        <begin position="66"/>
        <end position="94"/>
    </location>
</feature>
<evidence type="ECO:0000259" key="6">
    <source>
        <dbReference type="PROSITE" id="PS50103"/>
    </source>
</evidence>
<name>A0A443SUK0_9ACAR</name>
<dbReference type="AlphaFoldDB" id="A0A443SUK0"/>
<evidence type="ECO:0000313" key="7">
    <source>
        <dbReference type="EMBL" id="RWS31211.1"/>
    </source>
</evidence>
<organism evidence="7 8">
    <name type="scientific">Leptotrombidium deliense</name>
    <dbReference type="NCBI Taxonomy" id="299467"/>
    <lineage>
        <taxon>Eukaryota</taxon>
        <taxon>Metazoa</taxon>
        <taxon>Ecdysozoa</taxon>
        <taxon>Arthropoda</taxon>
        <taxon>Chelicerata</taxon>
        <taxon>Arachnida</taxon>
        <taxon>Acari</taxon>
        <taxon>Acariformes</taxon>
        <taxon>Trombidiformes</taxon>
        <taxon>Prostigmata</taxon>
        <taxon>Anystina</taxon>
        <taxon>Parasitengona</taxon>
        <taxon>Trombiculoidea</taxon>
        <taxon>Trombiculidae</taxon>
        <taxon>Leptotrombidium</taxon>
    </lineage>
</organism>
<dbReference type="PANTHER" id="PTHR12547">
    <property type="entry name" value="CCCH ZINC FINGER/TIS11-RELATED"/>
    <property type="match status" value="1"/>
</dbReference>
<sequence>MQHNSSAVHANAATTNGHAGLTYSMSVNGSSVSAKEHKKLDRSMSEPAEKLLANTSRPANQANSSRYKTELCRSFEENGTCKYSDKCQFAHGYHELRNLQRHPKYKTELCRTFHSSGFCPYGARCHFIHNSEDWKKNVMSTLRVGCSTNGSKTVRSDTIPILNTNGAVVKCESVPSTRNYANPIRPKALSIGSYSLGSSGDLSQPSSPSGSPTSLSSFFAEDTLGNFTPHSNTSNGNGSFSFSHDFFVGRL</sequence>
<dbReference type="Gene3D" id="4.10.1000.10">
    <property type="entry name" value="Zinc finger, CCCH-type"/>
    <property type="match status" value="2"/>
</dbReference>
<dbReference type="InterPro" id="IPR045877">
    <property type="entry name" value="ZFP36-like"/>
</dbReference>
<evidence type="ECO:0000256" key="5">
    <source>
        <dbReference type="PROSITE-ProRule" id="PRU00723"/>
    </source>
</evidence>
<dbReference type="PANTHER" id="PTHR12547:SF18">
    <property type="entry name" value="PROTEIN TIS11"/>
    <property type="match status" value="1"/>
</dbReference>